<keyword evidence="2" id="KW-1133">Transmembrane helix</keyword>
<keyword evidence="4" id="KW-1185">Reference proteome</keyword>
<reference evidence="4" key="1">
    <citation type="journal article" date="2019" name="Int. J. Syst. Evol. Microbiol.">
        <title>The Global Catalogue of Microorganisms (GCM) 10K type strain sequencing project: providing services to taxonomists for standard genome sequencing and annotation.</title>
        <authorList>
            <consortium name="The Broad Institute Genomics Platform"/>
            <consortium name="The Broad Institute Genome Sequencing Center for Infectious Disease"/>
            <person name="Wu L."/>
            <person name="Ma J."/>
        </authorList>
    </citation>
    <scope>NUCLEOTIDE SEQUENCE [LARGE SCALE GENOMIC DNA]</scope>
    <source>
        <strain evidence="4">JCM 3369</strain>
    </source>
</reference>
<evidence type="ECO:0000256" key="2">
    <source>
        <dbReference type="SAM" id="Phobius"/>
    </source>
</evidence>
<evidence type="ECO:0000256" key="1">
    <source>
        <dbReference type="SAM" id="MobiDB-lite"/>
    </source>
</evidence>
<accession>A0ABW2CI23</accession>
<dbReference type="EMBL" id="JBHSXS010000004">
    <property type="protein sequence ID" value="MFC6880100.1"/>
    <property type="molecule type" value="Genomic_DNA"/>
</dbReference>
<protein>
    <submittedName>
        <fullName evidence="3">WXG100 family type VII secretion target</fullName>
    </submittedName>
</protein>
<gene>
    <name evidence="3" type="ORF">ACFQKB_10020</name>
</gene>
<feature type="transmembrane region" description="Helical" evidence="2">
    <location>
        <begin position="158"/>
        <end position="184"/>
    </location>
</feature>
<proteinExistence type="predicted"/>
<keyword evidence="2" id="KW-0472">Membrane</keyword>
<sequence length="441" mass="45120">MTAFNSYNTMMGTATVEADLARLVLPPALMVGMQFKLCKGNPTNLEKASKAWGDAARAIEDTAEQMQASVASISADDWTAEDRQAYERKVQEFLQQLQVMHTFCQAVQIALIAYAWALMVYATFAVVMGTFLAALAAAATAAAMGVITAGIAATCEAIAATCLSVTIVATSALGMAAQMAAVVFQGGALTAALAEKAKGNDAALADFMKAEEVGAAAAGANLAQNAVNGGLTFAGTPGMRRGGGFPVSDVDLDADRNGNRTWNVGGGATVNAGGFTTTGGGHVKYGDHGFAGGDVSGNVKHNASGFSAGGNAEYTDEDGIGRGNAGNVKYGANLAYQTPGSVPFNNPALPPSATPGGTNDSVGIPNAGAKFGFEGKHDFENGQGSRTTYGSGQINGGDVYKNAHTTNYDGTGATGYTRQVETPGGTDEDRTKRDETPPWDR</sequence>
<dbReference type="Proteomes" id="UP001596380">
    <property type="component" value="Unassembled WGS sequence"/>
</dbReference>
<organism evidence="3 4">
    <name type="scientific">Actinomadura yumaensis</name>
    <dbReference type="NCBI Taxonomy" id="111807"/>
    <lineage>
        <taxon>Bacteria</taxon>
        <taxon>Bacillati</taxon>
        <taxon>Actinomycetota</taxon>
        <taxon>Actinomycetes</taxon>
        <taxon>Streptosporangiales</taxon>
        <taxon>Thermomonosporaceae</taxon>
        <taxon>Actinomadura</taxon>
    </lineage>
</organism>
<evidence type="ECO:0000313" key="3">
    <source>
        <dbReference type="EMBL" id="MFC6880100.1"/>
    </source>
</evidence>
<dbReference type="Gene3D" id="1.10.287.1060">
    <property type="entry name" value="ESAT-6-like"/>
    <property type="match status" value="1"/>
</dbReference>
<feature type="region of interest" description="Disordered" evidence="1">
    <location>
        <begin position="343"/>
        <end position="441"/>
    </location>
</feature>
<feature type="compositionally biased region" description="Basic and acidic residues" evidence="1">
    <location>
        <begin position="427"/>
        <end position="441"/>
    </location>
</feature>
<dbReference type="RefSeq" id="WP_160820604.1">
    <property type="nucleotide sequence ID" value="NZ_JBHSXS010000004.1"/>
</dbReference>
<keyword evidence="2" id="KW-0812">Transmembrane</keyword>
<feature type="transmembrane region" description="Helical" evidence="2">
    <location>
        <begin position="106"/>
        <end position="124"/>
    </location>
</feature>
<feature type="transmembrane region" description="Helical" evidence="2">
    <location>
        <begin position="131"/>
        <end position="152"/>
    </location>
</feature>
<comment type="caution">
    <text evidence="3">The sequence shown here is derived from an EMBL/GenBank/DDBJ whole genome shotgun (WGS) entry which is preliminary data.</text>
</comment>
<feature type="compositionally biased region" description="Polar residues" evidence="1">
    <location>
        <begin position="403"/>
        <end position="420"/>
    </location>
</feature>
<name>A0ABW2CI23_9ACTN</name>
<evidence type="ECO:0000313" key="4">
    <source>
        <dbReference type="Proteomes" id="UP001596380"/>
    </source>
</evidence>
<feature type="compositionally biased region" description="Polar residues" evidence="1">
    <location>
        <begin position="382"/>
        <end position="392"/>
    </location>
</feature>